<organism evidence="1 2">
    <name type="scientific">Saccharopolyspora taberi</name>
    <dbReference type="NCBI Taxonomy" id="60895"/>
    <lineage>
        <taxon>Bacteria</taxon>
        <taxon>Bacillati</taxon>
        <taxon>Actinomycetota</taxon>
        <taxon>Actinomycetes</taxon>
        <taxon>Pseudonocardiales</taxon>
        <taxon>Pseudonocardiaceae</taxon>
        <taxon>Saccharopolyspora</taxon>
    </lineage>
</organism>
<dbReference type="Proteomes" id="UP001500979">
    <property type="component" value="Unassembled WGS sequence"/>
</dbReference>
<dbReference type="EMBL" id="BAAAUX010000014">
    <property type="protein sequence ID" value="GAA2796557.1"/>
    <property type="molecule type" value="Genomic_DNA"/>
</dbReference>
<gene>
    <name evidence="1" type="ORF">GCM10010470_34610</name>
</gene>
<sequence>MSDQLKENYAGQERGFNTEFDVTVITLQCYITPTIADLRDMFPLAGELRGARFFRPTRNSRPGTITFSRHFLIRT</sequence>
<evidence type="ECO:0008006" key="3">
    <source>
        <dbReference type="Google" id="ProtNLM"/>
    </source>
</evidence>
<name>A0ABN3VFR9_9PSEU</name>
<keyword evidence="2" id="KW-1185">Reference proteome</keyword>
<evidence type="ECO:0000313" key="1">
    <source>
        <dbReference type="EMBL" id="GAA2796557.1"/>
    </source>
</evidence>
<accession>A0ABN3VFR9</accession>
<comment type="caution">
    <text evidence="1">The sequence shown here is derived from an EMBL/GenBank/DDBJ whole genome shotgun (WGS) entry which is preliminary data.</text>
</comment>
<protein>
    <recommendedName>
        <fullName evidence="3">Transposase</fullName>
    </recommendedName>
</protein>
<proteinExistence type="predicted"/>
<evidence type="ECO:0000313" key="2">
    <source>
        <dbReference type="Proteomes" id="UP001500979"/>
    </source>
</evidence>
<reference evidence="1 2" key="1">
    <citation type="journal article" date="2019" name="Int. J. Syst. Evol. Microbiol.">
        <title>The Global Catalogue of Microorganisms (GCM) 10K type strain sequencing project: providing services to taxonomists for standard genome sequencing and annotation.</title>
        <authorList>
            <consortium name="The Broad Institute Genomics Platform"/>
            <consortium name="The Broad Institute Genome Sequencing Center for Infectious Disease"/>
            <person name="Wu L."/>
            <person name="Ma J."/>
        </authorList>
    </citation>
    <scope>NUCLEOTIDE SEQUENCE [LARGE SCALE GENOMIC DNA]</scope>
    <source>
        <strain evidence="1 2">JCM 9383</strain>
    </source>
</reference>